<dbReference type="PRINTS" id="PR00364">
    <property type="entry name" value="DISEASERSIST"/>
</dbReference>
<comment type="caution">
    <text evidence="2">The sequence shown here is derived from an EMBL/GenBank/DDBJ whole genome shotgun (WGS) entry which is preliminary data.</text>
</comment>
<name>A0A8X7S978_BRACI</name>
<dbReference type="Gene3D" id="3.40.50.300">
    <property type="entry name" value="P-loop containing nucleotide triphosphate hydrolases"/>
    <property type="match status" value="1"/>
</dbReference>
<dbReference type="SUPFAM" id="SSF52540">
    <property type="entry name" value="P-loop containing nucleoside triphosphate hydrolases"/>
    <property type="match status" value="1"/>
</dbReference>
<sequence length="541" mass="62228">MGVDNKNNKADHCVYISFDNDDPSIYSFINYLKATFNRHGIYQLDDKSHGFAERIRVLVVVFSKDYTFYAPENIVNNRSKSNLVVVPVLYGVTISSAWQQIAGLDQVTMWQLVLLYSAVLPGHVYNKKRSEYEFMEEIARDVCEKLYPTEEIGIHRRLEEIENLLCEKPWCVRTLGIFGTADIGKTTLVTALFRHMSGCYDASCLIKDFHTKYNENRLETLDHEYLSEIPVEKFDLNSVDSEPNLRKKRVLVALDDVRNAQDAKLFLDGFNKFGPGSLIIIISRDKQILEECQMSEFYELKGLKDEEALKLFTRCAFGNDVIEDNLMDLSMNEIECYNGKPCDIRSYAKEVKIKTMLEIRPALPDVCELFITGNEVSGDNRGNISTRTYKENPAVLITRDAEPIIKTPPNEYPSYSPKNLRPFLYFSKSMSSNRRVYRLHSNSVMRSLFEHLGRKHKVLLQGFGNQLQKIGQSFSNSGSHDLLEQYLQLHLNRSGGACDWIKCFLEHVQRNRNLIVSAYMAEEKKDLEHGRDQANGMGQYI</sequence>
<feature type="domain" description="NB-ARC" evidence="1">
    <location>
        <begin position="157"/>
        <end position="320"/>
    </location>
</feature>
<dbReference type="OrthoDB" id="1059607at2759"/>
<organism evidence="2 3">
    <name type="scientific">Brassica carinata</name>
    <name type="common">Ethiopian mustard</name>
    <name type="synonym">Abyssinian cabbage</name>
    <dbReference type="NCBI Taxonomy" id="52824"/>
    <lineage>
        <taxon>Eukaryota</taxon>
        <taxon>Viridiplantae</taxon>
        <taxon>Streptophyta</taxon>
        <taxon>Embryophyta</taxon>
        <taxon>Tracheophyta</taxon>
        <taxon>Spermatophyta</taxon>
        <taxon>Magnoliopsida</taxon>
        <taxon>eudicotyledons</taxon>
        <taxon>Gunneridae</taxon>
        <taxon>Pentapetalae</taxon>
        <taxon>rosids</taxon>
        <taxon>malvids</taxon>
        <taxon>Brassicales</taxon>
        <taxon>Brassicaceae</taxon>
        <taxon>Brassiceae</taxon>
        <taxon>Brassica</taxon>
    </lineage>
</organism>
<evidence type="ECO:0000313" key="3">
    <source>
        <dbReference type="Proteomes" id="UP000886595"/>
    </source>
</evidence>
<dbReference type="GO" id="GO:0043531">
    <property type="term" value="F:ADP binding"/>
    <property type="evidence" value="ECO:0007669"/>
    <property type="project" value="InterPro"/>
</dbReference>
<proteinExistence type="predicted"/>
<dbReference type="InterPro" id="IPR044974">
    <property type="entry name" value="Disease_R_plants"/>
</dbReference>
<dbReference type="InterPro" id="IPR035897">
    <property type="entry name" value="Toll_tir_struct_dom_sf"/>
</dbReference>
<dbReference type="Gene3D" id="3.40.50.10140">
    <property type="entry name" value="Toll/interleukin-1 receptor homology (TIR) domain"/>
    <property type="match status" value="1"/>
</dbReference>
<dbReference type="InterPro" id="IPR027417">
    <property type="entry name" value="P-loop_NTPase"/>
</dbReference>
<evidence type="ECO:0000313" key="2">
    <source>
        <dbReference type="EMBL" id="KAG2301818.1"/>
    </source>
</evidence>
<gene>
    <name evidence="2" type="ORF">Bca52824_030469</name>
</gene>
<accession>A0A8X7S978</accession>
<dbReference type="Proteomes" id="UP000886595">
    <property type="component" value="Unassembled WGS sequence"/>
</dbReference>
<dbReference type="AlphaFoldDB" id="A0A8X7S978"/>
<protein>
    <recommendedName>
        <fullName evidence="1">NB-ARC domain-containing protein</fullName>
    </recommendedName>
</protein>
<evidence type="ECO:0000259" key="1">
    <source>
        <dbReference type="Pfam" id="PF00931"/>
    </source>
</evidence>
<dbReference type="GO" id="GO:0006952">
    <property type="term" value="P:defense response"/>
    <property type="evidence" value="ECO:0007669"/>
    <property type="project" value="InterPro"/>
</dbReference>
<dbReference type="PANTHER" id="PTHR11017:SF412">
    <property type="entry name" value="DISEASE RESISTANCE PROTEIN (TIR-NBS-LRR CLASS)"/>
    <property type="match status" value="1"/>
</dbReference>
<dbReference type="PANTHER" id="PTHR11017">
    <property type="entry name" value="LEUCINE-RICH REPEAT-CONTAINING PROTEIN"/>
    <property type="match status" value="1"/>
</dbReference>
<dbReference type="EMBL" id="JAAMPC010000007">
    <property type="protein sequence ID" value="KAG2301818.1"/>
    <property type="molecule type" value="Genomic_DNA"/>
</dbReference>
<dbReference type="InterPro" id="IPR002182">
    <property type="entry name" value="NB-ARC"/>
</dbReference>
<dbReference type="Pfam" id="PF00931">
    <property type="entry name" value="NB-ARC"/>
    <property type="match status" value="1"/>
</dbReference>
<keyword evidence="3" id="KW-1185">Reference proteome</keyword>
<reference evidence="2 3" key="1">
    <citation type="submission" date="2020-02" db="EMBL/GenBank/DDBJ databases">
        <authorList>
            <person name="Ma Q."/>
            <person name="Huang Y."/>
            <person name="Song X."/>
            <person name="Pei D."/>
        </authorList>
    </citation>
    <scope>NUCLEOTIDE SEQUENCE [LARGE SCALE GENOMIC DNA]</scope>
    <source>
        <strain evidence="2">Sxm20200214</strain>
        <tissue evidence="2">Leaf</tissue>
    </source>
</reference>